<gene>
    <name evidence="1" type="ORF">KIN20_029587</name>
</gene>
<organism evidence="1 2">
    <name type="scientific">Parelaphostrongylus tenuis</name>
    <name type="common">Meningeal worm</name>
    <dbReference type="NCBI Taxonomy" id="148309"/>
    <lineage>
        <taxon>Eukaryota</taxon>
        <taxon>Metazoa</taxon>
        <taxon>Ecdysozoa</taxon>
        <taxon>Nematoda</taxon>
        <taxon>Chromadorea</taxon>
        <taxon>Rhabditida</taxon>
        <taxon>Rhabditina</taxon>
        <taxon>Rhabditomorpha</taxon>
        <taxon>Strongyloidea</taxon>
        <taxon>Metastrongylidae</taxon>
        <taxon>Parelaphostrongylus</taxon>
    </lineage>
</organism>
<protein>
    <submittedName>
        <fullName evidence="1">Uncharacterized protein</fullName>
    </submittedName>
</protein>
<name>A0AAD5R2X0_PARTN</name>
<dbReference type="AlphaFoldDB" id="A0AAD5R2X0"/>
<reference evidence="1" key="1">
    <citation type="submission" date="2021-06" db="EMBL/GenBank/DDBJ databases">
        <title>Parelaphostrongylus tenuis whole genome reference sequence.</title>
        <authorList>
            <person name="Garwood T.J."/>
            <person name="Larsen P.A."/>
            <person name="Fountain-Jones N.M."/>
            <person name="Garbe J.R."/>
            <person name="Macchietto M.G."/>
            <person name="Kania S.A."/>
            <person name="Gerhold R.W."/>
            <person name="Richards J.E."/>
            <person name="Wolf T.M."/>
        </authorList>
    </citation>
    <scope>NUCLEOTIDE SEQUENCE</scope>
    <source>
        <strain evidence="1">MNPRO001-30</strain>
        <tissue evidence="1">Meninges</tissue>
    </source>
</reference>
<dbReference type="EMBL" id="JAHQIW010006196">
    <property type="protein sequence ID" value="KAJ1368456.1"/>
    <property type="molecule type" value="Genomic_DNA"/>
</dbReference>
<proteinExistence type="predicted"/>
<comment type="caution">
    <text evidence="1">The sequence shown here is derived from an EMBL/GenBank/DDBJ whole genome shotgun (WGS) entry which is preliminary data.</text>
</comment>
<accession>A0AAD5R2X0</accession>
<evidence type="ECO:0000313" key="1">
    <source>
        <dbReference type="EMBL" id="KAJ1368456.1"/>
    </source>
</evidence>
<keyword evidence="2" id="KW-1185">Reference proteome</keyword>
<evidence type="ECO:0000313" key="2">
    <source>
        <dbReference type="Proteomes" id="UP001196413"/>
    </source>
</evidence>
<dbReference type="Proteomes" id="UP001196413">
    <property type="component" value="Unassembled WGS sequence"/>
</dbReference>
<sequence length="167" mass="18985">MSSRRVRARLYELDNRRAFKGRLPPLPVKARPLSIGELRAHPCVDDAATDELYRRVGVCRYAAVRALYALRGENLDKPVTSWEPHPRRRNKKVRLEVRESEKSLDGVAAAYAALSWDRGGLEFMTQNIRCGRGRSLCSVPLSDTKRYMSTIEMVVAKVEAIRDNGRT</sequence>